<protein>
    <submittedName>
        <fullName evidence="9">Acyltransferase</fullName>
    </submittedName>
</protein>
<accession>A0AAW4XW32</accession>
<dbReference type="RefSeq" id="WP_230776395.1">
    <property type="nucleotide sequence ID" value="NZ_JAJNCT010000020.1"/>
</dbReference>
<feature type="region of interest" description="Disordered" evidence="7">
    <location>
        <begin position="326"/>
        <end position="349"/>
    </location>
</feature>
<reference evidence="9 10" key="1">
    <citation type="submission" date="2021-11" db="EMBL/GenBank/DDBJ databases">
        <title>Genome sequence.</title>
        <authorList>
            <person name="Sun Q."/>
        </authorList>
    </citation>
    <scope>NUCLEOTIDE SEQUENCE [LARGE SCALE GENOMIC DNA]</scope>
    <source>
        <strain evidence="9 10">KCTC 12005</strain>
    </source>
</reference>
<keyword evidence="8" id="KW-1133">Transmembrane helix</keyword>
<evidence type="ECO:0000256" key="4">
    <source>
        <dbReference type="ARBA" id="ARBA00022679"/>
    </source>
</evidence>
<dbReference type="GO" id="GO:0016746">
    <property type="term" value="F:acyltransferase activity"/>
    <property type="evidence" value="ECO:0007669"/>
    <property type="project" value="UniProtKB-KW"/>
</dbReference>
<proteinExistence type="predicted"/>
<organism evidence="9 10">
    <name type="scientific">Comamonas koreensis</name>
    <dbReference type="NCBI Taxonomy" id="160825"/>
    <lineage>
        <taxon>Bacteria</taxon>
        <taxon>Pseudomonadati</taxon>
        <taxon>Pseudomonadota</taxon>
        <taxon>Betaproteobacteria</taxon>
        <taxon>Burkholderiales</taxon>
        <taxon>Comamonadaceae</taxon>
        <taxon>Comamonas</taxon>
    </lineage>
</organism>
<gene>
    <name evidence="9" type="ORF">LPW39_14660</name>
</gene>
<keyword evidence="3" id="KW-0997">Cell inner membrane</keyword>
<sequence>MAGAGNKASKASPQTPSTHWAQIGESSFVAGMWLLYQIHRLLGRWLFLLCLYPVVSYYWLSRPLARRSSLDYLQRMQQAHGLWPQPPGWRASLRHFRVFAQVILDKILAIAGRYPASRVQVLGQQAVMDLIARGQGAVFITAHMGCIELSQVLAEQRAGLRLNVLVHTRHAQQFNRMLARLSPGSQVRFLQVKEFNAATAILLAERVSAGEFIAIAGDRVPVHAGNTAQAPFLGAQAAFPTGPYVMAALLKCPLLLMTCTHAGDGYALQIETLASQVLLPRAGREQALAQYAARYAAALEARLRSAPWDWFNFFPFWAQANAPQPVTPLAQAQKSSPHDPERSTHADPL</sequence>
<dbReference type="GO" id="GO:0005886">
    <property type="term" value="C:plasma membrane"/>
    <property type="evidence" value="ECO:0007669"/>
    <property type="project" value="UniProtKB-SubCell"/>
</dbReference>
<evidence type="ECO:0000313" key="9">
    <source>
        <dbReference type="EMBL" id="MCD2166362.1"/>
    </source>
</evidence>
<keyword evidence="5 8" id="KW-0472">Membrane</keyword>
<comment type="caution">
    <text evidence="9">The sequence shown here is derived from an EMBL/GenBank/DDBJ whole genome shotgun (WGS) entry which is preliminary data.</text>
</comment>
<dbReference type="Pfam" id="PF03279">
    <property type="entry name" value="Lip_A_acyltrans"/>
    <property type="match status" value="1"/>
</dbReference>
<keyword evidence="6 9" id="KW-0012">Acyltransferase</keyword>
<evidence type="ECO:0000256" key="5">
    <source>
        <dbReference type="ARBA" id="ARBA00023136"/>
    </source>
</evidence>
<feature type="transmembrane region" description="Helical" evidence="8">
    <location>
        <begin position="42"/>
        <end position="60"/>
    </location>
</feature>
<feature type="compositionally biased region" description="Basic and acidic residues" evidence="7">
    <location>
        <begin position="336"/>
        <end position="349"/>
    </location>
</feature>
<evidence type="ECO:0000256" key="7">
    <source>
        <dbReference type="SAM" id="MobiDB-lite"/>
    </source>
</evidence>
<evidence type="ECO:0000256" key="6">
    <source>
        <dbReference type="ARBA" id="ARBA00023315"/>
    </source>
</evidence>
<keyword evidence="10" id="KW-1185">Reference proteome</keyword>
<dbReference type="PIRSF" id="PIRSF028561">
    <property type="entry name" value="Ac_Trasf"/>
    <property type="match status" value="1"/>
</dbReference>
<dbReference type="PANTHER" id="PTHR30606:SF9">
    <property type="entry name" value="LIPID A BIOSYNTHESIS LAUROYLTRANSFERASE"/>
    <property type="match status" value="1"/>
</dbReference>
<dbReference type="InterPro" id="IPR014548">
    <property type="entry name" value="Ac_Trasf"/>
</dbReference>
<comment type="subcellular location">
    <subcellularLocation>
        <location evidence="1">Cell inner membrane</location>
    </subcellularLocation>
</comment>
<dbReference type="AlphaFoldDB" id="A0AAW4XW32"/>
<keyword evidence="2" id="KW-1003">Cell membrane</keyword>
<name>A0AAW4XW32_9BURK</name>
<keyword evidence="4" id="KW-0808">Transferase</keyword>
<dbReference type="EMBL" id="JAJNCT010000020">
    <property type="protein sequence ID" value="MCD2166362.1"/>
    <property type="molecule type" value="Genomic_DNA"/>
</dbReference>
<evidence type="ECO:0000256" key="3">
    <source>
        <dbReference type="ARBA" id="ARBA00022519"/>
    </source>
</evidence>
<dbReference type="Proteomes" id="UP001199260">
    <property type="component" value="Unassembled WGS sequence"/>
</dbReference>
<dbReference type="PANTHER" id="PTHR30606">
    <property type="entry name" value="LIPID A BIOSYNTHESIS LAUROYL ACYLTRANSFERASE"/>
    <property type="match status" value="1"/>
</dbReference>
<evidence type="ECO:0000256" key="1">
    <source>
        <dbReference type="ARBA" id="ARBA00004533"/>
    </source>
</evidence>
<evidence type="ECO:0000313" key="10">
    <source>
        <dbReference type="Proteomes" id="UP001199260"/>
    </source>
</evidence>
<keyword evidence="8" id="KW-0812">Transmembrane</keyword>
<dbReference type="InterPro" id="IPR004960">
    <property type="entry name" value="LipA_acyltrans"/>
</dbReference>
<dbReference type="GO" id="GO:0009247">
    <property type="term" value="P:glycolipid biosynthetic process"/>
    <property type="evidence" value="ECO:0007669"/>
    <property type="project" value="UniProtKB-ARBA"/>
</dbReference>
<evidence type="ECO:0000256" key="2">
    <source>
        <dbReference type="ARBA" id="ARBA00022475"/>
    </source>
</evidence>
<evidence type="ECO:0000256" key="8">
    <source>
        <dbReference type="SAM" id="Phobius"/>
    </source>
</evidence>